<dbReference type="RefSeq" id="WP_218545621.1">
    <property type="nucleotide sequence ID" value="NZ_JAGSPD010000005.1"/>
</dbReference>
<evidence type="ECO:0000313" key="2">
    <source>
        <dbReference type="Proteomes" id="UP001138894"/>
    </source>
</evidence>
<proteinExistence type="predicted"/>
<dbReference type="AlphaFoldDB" id="A0A9X1F9W0"/>
<protein>
    <submittedName>
        <fullName evidence="1">Uncharacterized protein</fullName>
    </submittedName>
</protein>
<name>A0A9X1F9W0_9FLAO</name>
<gene>
    <name evidence="1" type="ORF">KCG49_07725</name>
</gene>
<sequence>MVNIYSLYDDELMDLESLHKGYRNDIIVKVGNLFYKLNVYDMVRLKQDFEAEISEYGYFQIESNLIIVEEVTKENIKKTVKELEKQNYFEELKPITYLDESELKLL</sequence>
<dbReference type="Proteomes" id="UP001138894">
    <property type="component" value="Unassembled WGS sequence"/>
</dbReference>
<keyword evidence="2" id="KW-1185">Reference proteome</keyword>
<organism evidence="1 2">
    <name type="scientific">Winogradskyella luteola</name>
    <dbReference type="NCBI Taxonomy" id="2828330"/>
    <lineage>
        <taxon>Bacteria</taxon>
        <taxon>Pseudomonadati</taxon>
        <taxon>Bacteroidota</taxon>
        <taxon>Flavobacteriia</taxon>
        <taxon>Flavobacteriales</taxon>
        <taxon>Flavobacteriaceae</taxon>
        <taxon>Winogradskyella</taxon>
    </lineage>
</organism>
<reference evidence="1" key="1">
    <citation type="submission" date="2021-04" db="EMBL/GenBank/DDBJ databases">
        <authorList>
            <person name="Pira H."/>
            <person name="Risdian C."/>
            <person name="Wink J."/>
        </authorList>
    </citation>
    <scope>NUCLEOTIDE SEQUENCE</scope>
    <source>
        <strain evidence="1">WHY3</strain>
    </source>
</reference>
<dbReference type="EMBL" id="JAGSPD010000005">
    <property type="protein sequence ID" value="MBV7269073.1"/>
    <property type="molecule type" value="Genomic_DNA"/>
</dbReference>
<evidence type="ECO:0000313" key="1">
    <source>
        <dbReference type="EMBL" id="MBV7269073.1"/>
    </source>
</evidence>
<comment type="caution">
    <text evidence="1">The sequence shown here is derived from an EMBL/GenBank/DDBJ whole genome shotgun (WGS) entry which is preliminary data.</text>
</comment>
<accession>A0A9X1F9W0</accession>